<dbReference type="GeneID" id="41330364"/>
<organism evidence="1 2">
    <name type="scientific">Promethearchaeum syntrophicum</name>
    <dbReference type="NCBI Taxonomy" id="2594042"/>
    <lineage>
        <taxon>Archaea</taxon>
        <taxon>Promethearchaeati</taxon>
        <taxon>Promethearchaeota</taxon>
        <taxon>Promethearchaeia</taxon>
        <taxon>Promethearchaeales</taxon>
        <taxon>Promethearchaeaceae</taxon>
        <taxon>Promethearchaeum</taxon>
    </lineage>
</organism>
<name>A0A5B9DCV7_9ARCH</name>
<accession>A0A5B9DCV7</accession>
<protein>
    <recommendedName>
        <fullName evidence="3">Roadblock/LAMTOR2 domain-containing protein</fullName>
    </recommendedName>
</protein>
<reference evidence="1 2" key="2">
    <citation type="journal article" date="2024" name="Int. J. Syst. Evol. Microbiol.">
        <title>Promethearchaeum syntrophicum gen. nov., sp. nov., an anaerobic, obligately syntrophic archaeon, the first isolate of the lineage 'Asgard' archaea, and proposal of the new archaeal phylum Promethearchaeota phyl. nov. and kingdom Promethearchaeati regn. nov.</title>
        <authorList>
            <person name="Imachi H."/>
            <person name="Nobu M.K."/>
            <person name="Kato S."/>
            <person name="Takaki Y."/>
            <person name="Miyazaki M."/>
            <person name="Miyata M."/>
            <person name="Ogawara M."/>
            <person name="Saito Y."/>
            <person name="Sakai S."/>
            <person name="Tahara Y.O."/>
            <person name="Takano Y."/>
            <person name="Tasumi E."/>
            <person name="Uematsu K."/>
            <person name="Yoshimura T."/>
            <person name="Itoh T."/>
            <person name="Ohkuma M."/>
            <person name="Takai K."/>
        </authorList>
    </citation>
    <scope>NUCLEOTIDE SEQUENCE [LARGE SCALE GENOMIC DNA]</scope>
    <source>
        <strain evidence="1 2">MK-D1</strain>
    </source>
</reference>
<dbReference type="AlphaFoldDB" id="A0A5B9DCV7"/>
<gene>
    <name evidence="1" type="ORF">DSAG12_02376</name>
</gene>
<proteinExistence type="predicted"/>
<dbReference type="Proteomes" id="UP000321408">
    <property type="component" value="Chromosome"/>
</dbReference>
<dbReference type="RefSeq" id="WP_147663421.1">
    <property type="nucleotide sequence ID" value="NZ_CP042905.2"/>
</dbReference>
<sequence>MPLKCLLISDDSGIPFYSREFDFEGIDAALLSGLLSAVGTIGKTLFRQDIATITFGENVQPKNTSKIIVISKEFFSIKKQIFFVFFYHGEQKMKQLRQLATTIFMEAKQSFKDRAPETQQLGKMIDRIIELKFNDLKGW</sequence>
<dbReference type="EMBL" id="CP042905">
    <property type="protein sequence ID" value="QEE16546.1"/>
    <property type="molecule type" value="Genomic_DNA"/>
</dbReference>
<evidence type="ECO:0000313" key="2">
    <source>
        <dbReference type="Proteomes" id="UP000321408"/>
    </source>
</evidence>
<keyword evidence="2" id="KW-1185">Reference proteome</keyword>
<evidence type="ECO:0000313" key="1">
    <source>
        <dbReference type="EMBL" id="QEE16546.1"/>
    </source>
</evidence>
<reference evidence="1 2" key="1">
    <citation type="journal article" date="2020" name="Nature">
        <title>Isolation of an archaeon at the prokaryote-eukaryote interface.</title>
        <authorList>
            <person name="Imachi H."/>
            <person name="Nobu M.K."/>
            <person name="Nakahara N."/>
            <person name="Morono Y."/>
            <person name="Ogawara M."/>
            <person name="Takaki Y."/>
            <person name="Takano Y."/>
            <person name="Uematsu K."/>
            <person name="Ikuta T."/>
            <person name="Ito M."/>
            <person name="Matsui Y."/>
            <person name="Miyazaki M."/>
            <person name="Murata K."/>
            <person name="Saito Y."/>
            <person name="Sakai S."/>
            <person name="Song C."/>
            <person name="Tasumi E."/>
            <person name="Yamanaka Y."/>
            <person name="Yamaguchi T."/>
            <person name="Kamagata Y."/>
            <person name="Tamaki H."/>
            <person name="Takai K."/>
        </authorList>
    </citation>
    <scope>NUCLEOTIDE SEQUENCE [LARGE SCALE GENOMIC DNA]</scope>
    <source>
        <strain evidence="1 2">MK-D1</strain>
    </source>
</reference>
<evidence type="ECO:0008006" key="3">
    <source>
        <dbReference type="Google" id="ProtNLM"/>
    </source>
</evidence>
<dbReference type="KEGG" id="psyt:DSAG12_02376"/>